<evidence type="ECO:0000256" key="1">
    <source>
        <dbReference type="SAM" id="Phobius"/>
    </source>
</evidence>
<protein>
    <submittedName>
        <fullName evidence="2">Uncharacterized protein</fullName>
    </submittedName>
</protein>
<feature type="transmembrane region" description="Helical" evidence="1">
    <location>
        <begin position="93"/>
        <end position="112"/>
    </location>
</feature>
<dbReference type="AlphaFoldDB" id="A0A3S3M0L8"/>
<gene>
    <name evidence="2" type="ORF">D8Y23_00085</name>
</gene>
<accession>A0A3S3M0L8</accession>
<feature type="transmembrane region" description="Helical" evidence="1">
    <location>
        <begin position="6"/>
        <end position="23"/>
    </location>
</feature>
<evidence type="ECO:0000313" key="2">
    <source>
        <dbReference type="EMBL" id="RWR23340.1"/>
    </source>
</evidence>
<evidence type="ECO:0000313" key="3">
    <source>
        <dbReference type="Proteomes" id="UP000285970"/>
    </source>
</evidence>
<dbReference type="Proteomes" id="UP000285970">
    <property type="component" value="Unassembled WGS sequence"/>
</dbReference>
<reference evidence="2 3" key="1">
    <citation type="journal article" date="2018" name="Front. Microbiol.">
        <title>Novel Insights Into Bacterial Dimethylsulfoniopropionate Catabolism in the East China Sea.</title>
        <authorList>
            <person name="Liu J."/>
            <person name="Liu J."/>
            <person name="Zhang S.H."/>
            <person name="Liang J."/>
            <person name="Lin H."/>
            <person name="Song D."/>
            <person name="Yang G.P."/>
            <person name="Todd J.D."/>
            <person name="Zhang X.H."/>
        </authorList>
    </citation>
    <scope>NUCLEOTIDE SEQUENCE [LARGE SCALE GENOMIC DNA]</scope>
    <source>
        <strain evidence="2 3">ZYFD042</strain>
    </source>
</reference>
<dbReference type="OrthoDB" id="5053984at2"/>
<organism evidence="2 3">
    <name type="scientific">Microbacterium enclense</name>
    <dbReference type="NCBI Taxonomy" id="993073"/>
    <lineage>
        <taxon>Bacteria</taxon>
        <taxon>Bacillati</taxon>
        <taxon>Actinomycetota</taxon>
        <taxon>Actinomycetes</taxon>
        <taxon>Micrococcales</taxon>
        <taxon>Microbacteriaceae</taxon>
        <taxon>Microbacterium</taxon>
    </lineage>
</organism>
<sequence length="307" mass="31256">MLLTIGLAVMCIGVAFGVVGIALPRSSAPLPFTTFIQYAVMAGIFSIGATVMYVVHRYDGARLALVVGDATMVLASGTMAVALGGLSPRRRRAALALVAVTAIAVGACTAATSEDVSLVIKAAVLALVCTVCALAAARSPVAPRRPASLIAAAMALYAVYSAARALVGTTTGWAGAVGAVFRSLEIGSAVAIATVLVCGLGIILSLRSSARDSDGAPREHSVVVIGDAPLVASAFGPGRLRSLVDELRAAAHELDDRAVDVRNGVATALPAALPTLGEQMQNSFGWSPEEIALLTDGDGRRGRTERH</sequence>
<keyword evidence="1" id="KW-0472">Membrane</keyword>
<keyword evidence="1" id="KW-1133">Transmembrane helix</keyword>
<feature type="transmembrane region" description="Helical" evidence="1">
    <location>
        <begin position="61"/>
        <end position="86"/>
    </location>
</feature>
<name>A0A3S3M0L8_9MICO</name>
<dbReference type="RefSeq" id="WP_128216141.1">
    <property type="nucleotide sequence ID" value="NZ_RBZY01000001.1"/>
</dbReference>
<dbReference type="EMBL" id="RBZY01000001">
    <property type="protein sequence ID" value="RWR23340.1"/>
    <property type="molecule type" value="Genomic_DNA"/>
</dbReference>
<feature type="transmembrane region" description="Helical" evidence="1">
    <location>
        <begin position="35"/>
        <end position="55"/>
    </location>
</feature>
<feature type="transmembrane region" description="Helical" evidence="1">
    <location>
        <begin position="149"/>
        <end position="166"/>
    </location>
</feature>
<keyword evidence="1" id="KW-0812">Transmembrane</keyword>
<comment type="caution">
    <text evidence="2">The sequence shown here is derived from an EMBL/GenBank/DDBJ whole genome shotgun (WGS) entry which is preliminary data.</text>
</comment>
<proteinExistence type="predicted"/>
<feature type="transmembrane region" description="Helical" evidence="1">
    <location>
        <begin position="186"/>
        <end position="206"/>
    </location>
</feature>
<feature type="transmembrane region" description="Helical" evidence="1">
    <location>
        <begin position="118"/>
        <end position="137"/>
    </location>
</feature>